<organism evidence="10 11">
    <name type="scientific">Amphibalanus amphitrite</name>
    <name type="common">Striped barnacle</name>
    <name type="synonym">Balanus amphitrite</name>
    <dbReference type="NCBI Taxonomy" id="1232801"/>
    <lineage>
        <taxon>Eukaryota</taxon>
        <taxon>Metazoa</taxon>
        <taxon>Ecdysozoa</taxon>
        <taxon>Arthropoda</taxon>
        <taxon>Crustacea</taxon>
        <taxon>Multicrustacea</taxon>
        <taxon>Cirripedia</taxon>
        <taxon>Thoracica</taxon>
        <taxon>Thoracicalcarea</taxon>
        <taxon>Balanomorpha</taxon>
        <taxon>Balanoidea</taxon>
        <taxon>Balanidae</taxon>
        <taxon>Amphibalaninae</taxon>
        <taxon>Amphibalanus</taxon>
    </lineage>
</organism>
<evidence type="ECO:0000256" key="1">
    <source>
        <dbReference type="ARBA" id="ARBA00001933"/>
    </source>
</evidence>
<dbReference type="PANTHER" id="PTHR21152:SF40">
    <property type="entry name" value="ALANINE--GLYOXYLATE AMINOTRANSFERASE"/>
    <property type="match status" value="1"/>
</dbReference>
<evidence type="ECO:0000313" key="11">
    <source>
        <dbReference type="Proteomes" id="UP000440578"/>
    </source>
</evidence>
<dbReference type="GO" id="GO:0004760">
    <property type="term" value="F:L-serine-pyruvate transaminase activity"/>
    <property type="evidence" value="ECO:0007669"/>
    <property type="project" value="TreeGrafter"/>
</dbReference>
<dbReference type="PANTHER" id="PTHR21152">
    <property type="entry name" value="AMINOTRANSFERASE CLASS V"/>
    <property type="match status" value="1"/>
</dbReference>
<dbReference type="PROSITE" id="PS00595">
    <property type="entry name" value="AA_TRANSFER_CLASS_5"/>
    <property type="match status" value="1"/>
</dbReference>
<comment type="cofactor">
    <cofactor evidence="1 8">
        <name>pyridoxal 5'-phosphate</name>
        <dbReference type="ChEBI" id="CHEBI:597326"/>
    </cofactor>
</comment>
<dbReference type="OrthoDB" id="7403325at2759"/>
<dbReference type="FunFam" id="3.40.640.10:FF:000027">
    <property type="entry name" value="Serine--pyruvate aminotransferase, mitochondrial"/>
    <property type="match status" value="1"/>
</dbReference>
<keyword evidence="6" id="KW-0663">Pyridoxal phosphate</keyword>
<evidence type="ECO:0000256" key="4">
    <source>
        <dbReference type="ARBA" id="ARBA00022576"/>
    </source>
</evidence>
<comment type="similarity">
    <text evidence="2 7">Belongs to the class-V pyridoxal-phosphate-dependent aminotransferase family.</text>
</comment>
<keyword evidence="5 10" id="KW-0808">Transferase</keyword>
<dbReference type="InterPro" id="IPR020578">
    <property type="entry name" value="Aminotrans_V_PyrdxlP_BS"/>
</dbReference>
<dbReference type="GO" id="GO:0019265">
    <property type="term" value="P:glycine biosynthetic process, by transamination of glyoxylate"/>
    <property type="evidence" value="ECO:0007669"/>
    <property type="project" value="TreeGrafter"/>
</dbReference>
<dbReference type="EC" id="2.6.1.44" evidence="3"/>
<reference evidence="10 11" key="1">
    <citation type="submission" date="2019-07" db="EMBL/GenBank/DDBJ databases">
        <title>Draft genome assembly of a fouling barnacle, Amphibalanus amphitrite (Darwin, 1854): The first reference genome for Thecostraca.</title>
        <authorList>
            <person name="Kim W."/>
        </authorList>
    </citation>
    <scope>NUCLEOTIDE SEQUENCE [LARGE SCALE GENOMIC DNA]</scope>
    <source>
        <strain evidence="10">SNU_AA5</strain>
        <tissue evidence="10">Soma without cirri and trophi</tissue>
    </source>
</reference>
<dbReference type="Gene3D" id="3.40.640.10">
    <property type="entry name" value="Type I PLP-dependent aspartate aminotransferase-like (Major domain)"/>
    <property type="match status" value="1"/>
</dbReference>
<dbReference type="InterPro" id="IPR015424">
    <property type="entry name" value="PyrdxlP-dep_Trfase"/>
</dbReference>
<dbReference type="EMBL" id="VIIS01000969">
    <property type="protein sequence ID" value="KAF0303181.1"/>
    <property type="molecule type" value="Genomic_DNA"/>
</dbReference>
<accession>A0A6A4WML5</accession>
<comment type="caution">
    <text evidence="10">The sequence shown here is derived from an EMBL/GenBank/DDBJ whole genome shotgun (WGS) entry which is preliminary data.</text>
</comment>
<dbReference type="Pfam" id="PF00266">
    <property type="entry name" value="Aminotran_5"/>
    <property type="match status" value="1"/>
</dbReference>
<feature type="domain" description="Aminotransferase class V" evidence="9">
    <location>
        <begin position="104"/>
        <end position="279"/>
    </location>
</feature>
<keyword evidence="10" id="KW-0670">Pyruvate</keyword>
<keyword evidence="4 10" id="KW-0032">Aminotransferase</keyword>
<dbReference type="GO" id="GO:0008453">
    <property type="term" value="F:alanine-glyoxylate transaminase activity"/>
    <property type="evidence" value="ECO:0007669"/>
    <property type="project" value="UniProtKB-EC"/>
</dbReference>
<evidence type="ECO:0000256" key="7">
    <source>
        <dbReference type="RuleBase" id="RU004075"/>
    </source>
</evidence>
<evidence type="ECO:0000256" key="6">
    <source>
        <dbReference type="ARBA" id="ARBA00022898"/>
    </source>
</evidence>
<dbReference type="AlphaFoldDB" id="A0A6A4WML5"/>
<dbReference type="GO" id="GO:0005777">
    <property type="term" value="C:peroxisome"/>
    <property type="evidence" value="ECO:0007669"/>
    <property type="project" value="TreeGrafter"/>
</dbReference>
<evidence type="ECO:0000256" key="8">
    <source>
        <dbReference type="RuleBase" id="RU004504"/>
    </source>
</evidence>
<sequence length="284" mass="30397">MPALIRCLAGRSCRVRAVSALWPVVVKGSSTASLSPSPRCPEPGLPYRLRALQTSARSTTTATMHVPSPVSLQEPMVVPLKTLMGPGPSNAHPRVLEAQSQPLLGHLHAEFCKIMDDCKDGIRYMFQTENRVTLALSSTGHGGMECVMANLLERDDVILIAHNGVWGDRSSDMARRQGAVVHQIKEPAGSGFYLQELRAALDVYKPKVLFVTHGESSTGVLQNLNGIGDVCKAHDCLFVVDTVASLGGVPFYADQWGVDVVYTGSQKVLSAPPGTAPISLSENA</sequence>
<proteinExistence type="inferred from homology"/>
<dbReference type="Proteomes" id="UP000440578">
    <property type="component" value="Unassembled WGS sequence"/>
</dbReference>
<dbReference type="InterPro" id="IPR000192">
    <property type="entry name" value="Aminotrans_V_dom"/>
</dbReference>
<evidence type="ECO:0000259" key="9">
    <source>
        <dbReference type="Pfam" id="PF00266"/>
    </source>
</evidence>
<dbReference type="InterPro" id="IPR015421">
    <property type="entry name" value="PyrdxlP-dep_Trfase_major"/>
</dbReference>
<protein>
    <recommendedName>
        <fullName evidence="3">alanine--glyoxylate transaminase</fullName>
        <ecNumber evidence="3">2.6.1.44</ecNumber>
    </recommendedName>
</protein>
<dbReference type="SUPFAM" id="SSF53383">
    <property type="entry name" value="PLP-dependent transferases"/>
    <property type="match status" value="1"/>
</dbReference>
<evidence type="ECO:0000256" key="3">
    <source>
        <dbReference type="ARBA" id="ARBA00013049"/>
    </source>
</evidence>
<gene>
    <name evidence="10" type="primary">Agxt_1</name>
    <name evidence="10" type="ORF">FJT64_002913</name>
</gene>
<name>A0A6A4WML5_AMPAM</name>
<evidence type="ECO:0000256" key="2">
    <source>
        <dbReference type="ARBA" id="ARBA00009236"/>
    </source>
</evidence>
<evidence type="ECO:0000313" key="10">
    <source>
        <dbReference type="EMBL" id="KAF0303181.1"/>
    </source>
</evidence>
<evidence type="ECO:0000256" key="5">
    <source>
        <dbReference type="ARBA" id="ARBA00022679"/>
    </source>
</evidence>
<keyword evidence="11" id="KW-1185">Reference proteome</keyword>